<feature type="transmembrane region" description="Helical" evidence="8">
    <location>
        <begin position="103"/>
        <end position="123"/>
    </location>
</feature>
<dbReference type="KEGG" id="ima:PO878_07880"/>
<dbReference type="PANTHER" id="PTHR43731">
    <property type="entry name" value="RHOMBOID PROTEASE"/>
    <property type="match status" value="1"/>
</dbReference>
<evidence type="ECO:0000256" key="1">
    <source>
        <dbReference type="ARBA" id="ARBA00004141"/>
    </source>
</evidence>
<keyword evidence="5 8" id="KW-1133">Transmembrane helix</keyword>
<dbReference type="InterPro" id="IPR050925">
    <property type="entry name" value="Rhomboid_protease_S54"/>
</dbReference>
<evidence type="ECO:0000313" key="11">
    <source>
        <dbReference type="Proteomes" id="UP001216390"/>
    </source>
</evidence>
<evidence type="ECO:0000256" key="5">
    <source>
        <dbReference type="ARBA" id="ARBA00022989"/>
    </source>
</evidence>
<dbReference type="AlphaFoldDB" id="A0AAF0BV95"/>
<dbReference type="InterPro" id="IPR022764">
    <property type="entry name" value="Peptidase_S54_rhomboid_dom"/>
</dbReference>
<dbReference type="Gene3D" id="1.20.1540.10">
    <property type="entry name" value="Rhomboid-like"/>
    <property type="match status" value="1"/>
</dbReference>
<sequence length="283" mass="30056">MAVPLRDDSPRRQVPWVVLALIGLNVAVFLFLQPASLQQGRVDTASLTQEQDRELGEHYSEWGAVPCEVRALEARADGARCTSDADRPIIDGKPVLASLLTSMFLHGSLAHLAVNMLFLWVFGAAVEDRFGPGPFLGLYLGGGLLATLTYVALESGSAAPLVGASGAIAAAMGAYLLIGPRRRILSFVAPLPLVVLALPAWALLGPFLISQLVTPDDTAVAWQAHLGGMVAGFLIALVLRAVVPAPGEPPRRRRRSEALDAVDPRTWTLPDAPPTEEPSPARS</sequence>
<dbReference type="Pfam" id="PF01694">
    <property type="entry name" value="Rhomboid"/>
    <property type="match status" value="1"/>
</dbReference>
<accession>A0AAF0BV95</accession>
<keyword evidence="4" id="KW-0378">Hydrolase</keyword>
<dbReference type="EMBL" id="CP116942">
    <property type="protein sequence ID" value="WCO68647.1"/>
    <property type="molecule type" value="Genomic_DNA"/>
</dbReference>
<feature type="transmembrane region" description="Helical" evidence="8">
    <location>
        <begin position="135"/>
        <end position="153"/>
    </location>
</feature>
<evidence type="ECO:0000313" key="10">
    <source>
        <dbReference type="EMBL" id="WCO68647.1"/>
    </source>
</evidence>
<dbReference type="RefSeq" id="WP_272738163.1">
    <property type="nucleotide sequence ID" value="NZ_CP116942.1"/>
</dbReference>
<feature type="domain" description="Peptidase S54 rhomboid" evidence="9">
    <location>
        <begin position="97"/>
        <end position="240"/>
    </location>
</feature>
<proteinExistence type="inferred from homology"/>
<evidence type="ECO:0000256" key="6">
    <source>
        <dbReference type="ARBA" id="ARBA00023136"/>
    </source>
</evidence>
<dbReference type="InterPro" id="IPR035952">
    <property type="entry name" value="Rhomboid-like_sf"/>
</dbReference>
<keyword evidence="11" id="KW-1185">Reference proteome</keyword>
<evidence type="ECO:0000259" key="9">
    <source>
        <dbReference type="Pfam" id="PF01694"/>
    </source>
</evidence>
<dbReference type="GO" id="GO:0004252">
    <property type="term" value="F:serine-type endopeptidase activity"/>
    <property type="evidence" value="ECO:0007669"/>
    <property type="project" value="InterPro"/>
</dbReference>
<feature type="transmembrane region" description="Helical" evidence="8">
    <location>
        <begin position="185"/>
        <end position="209"/>
    </location>
</feature>
<name>A0AAF0BV95_9ACTN</name>
<evidence type="ECO:0000256" key="3">
    <source>
        <dbReference type="ARBA" id="ARBA00022692"/>
    </source>
</evidence>
<comment type="similarity">
    <text evidence="2">Belongs to the peptidase S54 family.</text>
</comment>
<comment type="subcellular location">
    <subcellularLocation>
        <location evidence="1">Membrane</location>
        <topology evidence="1">Multi-pass membrane protein</topology>
    </subcellularLocation>
</comment>
<dbReference type="PANTHER" id="PTHR43731:SF14">
    <property type="entry name" value="PRESENILIN-ASSOCIATED RHOMBOID-LIKE PROTEIN, MITOCHONDRIAL"/>
    <property type="match status" value="1"/>
</dbReference>
<organism evidence="10 11">
    <name type="scientific">Iamia majanohamensis</name>
    <dbReference type="NCBI Taxonomy" id="467976"/>
    <lineage>
        <taxon>Bacteria</taxon>
        <taxon>Bacillati</taxon>
        <taxon>Actinomycetota</taxon>
        <taxon>Acidimicrobiia</taxon>
        <taxon>Acidimicrobiales</taxon>
        <taxon>Iamiaceae</taxon>
        <taxon>Iamia</taxon>
    </lineage>
</organism>
<dbReference type="GO" id="GO:0006508">
    <property type="term" value="P:proteolysis"/>
    <property type="evidence" value="ECO:0007669"/>
    <property type="project" value="UniProtKB-KW"/>
</dbReference>
<keyword evidence="6 8" id="KW-0472">Membrane</keyword>
<dbReference type="Proteomes" id="UP001216390">
    <property type="component" value="Chromosome"/>
</dbReference>
<feature type="transmembrane region" description="Helical" evidence="8">
    <location>
        <begin position="14"/>
        <end position="32"/>
    </location>
</feature>
<evidence type="ECO:0000256" key="8">
    <source>
        <dbReference type="SAM" id="Phobius"/>
    </source>
</evidence>
<dbReference type="SUPFAM" id="SSF144091">
    <property type="entry name" value="Rhomboid-like"/>
    <property type="match status" value="1"/>
</dbReference>
<evidence type="ECO:0000256" key="2">
    <source>
        <dbReference type="ARBA" id="ARBA00009045"/>
    </source>
</evidence>
<dbReference type="GO" id="GO:0016020">
    <property type="term" value="C:membrane"/>
    <property type="evidence" value="ECO:0007669"/>
    <property type="project" value="UniProtKB-SubCell"/>
</dbReference>
<feature type="transmembrane region" description="Helical" evidence="8">
    <location>
        <begin position="221"/>
        <end position="243"/>
    </location>
</feature>
<feature type="transmembrane region" description="Helical" evidence="8">
    <location>
        <begin position="159"/>
        <end position="178"/>
    </location>
</feature>
<reference evidence="10" key="1">
    <citation type="submission" date="2023-01" db="EMBL/GenBank/DDBJ databases">
        <title>The diversity of Class Acidimicrobiia in South China Sea sediment environments and the proposal of Iamia marina sp. nov., a novel species of the genus Iamia.</title>
        <authorList>
            <person name="He Y."/>
            <person name="Tian X."/>
        </authorList>
    </citation>
    <scope>NUCLEOTIDE SEQUENCE</scope>
    <source>
        <strain evidence="10">DSM 19957</strain>
    </source>
</reference>
<keyword evidence="10" id="KW-0645">Protease</keyword>
<feature type="region of interest" description="Disordered" evidence="7">
    <location>
        <begin position="247"/>
        <end position="283"/>
    </location>
</feature>
<evidence type="ECO:0000256" key="4">
    <source>
        <dbReference type="ARBA" id="ARBA00022801"/>
    </source>
</evidence>
<protein>
    <submittedName>
        <fullName evidence="10">Rhomboid family intramembrane serine protease</fullName>
    </submittedName>
</protein>
<keyword evidence="3 8" id="KW-0812">Transmembrane</keyword>
<gene>
    <name evidence="10" type="ORF">PO878_07880</name>
</gene>
<evidence type="ECO:0000256" key="7">
    <source>
        <dbReference type="SAM" id="MobiDB-lite"/>
    </source>
</evidence>